<name>A0A916SRU1_9BURK</name>
<sequence>MACLRPKVIFSSLMSLLMVSLVAFVPERALADLMINPTRIVFDKNQRSAQIDVINDGTTPATYRLNMVNRRMTETGEFQPITEPGPGEQFAGQMLVFSPRQIVLQPGTQQLVRIALRKPAELAAGEYRSHLSFDKVADPGLTNAIESQVKPGSTEVGVTIAALIGVSIPIIVRHGETDASVSLSEVSIERPRAPGQPGAVAVQMNRTGNRSVYGDLTAAFKPSGGAEQIVAQAGGVSVYVPNALRRVRLTLQTPVGTVLSGGTLTVTFRERTADGGKLLAENTIQIP</sequence>
<evidence type="ECO:0000313" key="1">
    <source>
        <dbReference type="EMBL" id="GGB13776.1"/>
    </source>
</evidence>
<proteinExistence type="predicted"/>
<organism evidence="1 2">
    <name type="scientific">Polaromonas eurypsychrophila</name>
    <dbReference type="NCBI Taxonomy" id="1614635"/>
    <lineage>
        <taxon>Bacteria</taxon>
        <taxon>Pseudomonadati</taxon>
        <taxon>Pseudomonadota</taxon>
        <taxon>Betaproteobacteria</taxon>
        <taxon>Burkholderiales</taxon>
        <taxon>Comamonadaceae</taxon>
        <taxon>Polaromonas</taxon>
    </lineage>
</organism>
<accession>A0A916SRU1</accession>
<reference evidence="1" key="2">
    <citation type="submission" date="2020-09" db="EMBL/GenBank/DDBJ databases">
        <authorList>
            <person name="Sun Q."/>
            <person name="Zhou Y."/>
        </authorList>
    </citation>
    <scope>NUCLEOTIDE SEQUENCE</scope>
    <source>
        <strain evidence="1">CGMCC 1.15322</strain>
    </source>
</reference>
<dbReference type="Gene3D" id="2.60.40.10">
    <property type="entry name" value="Immunoglobulins"/>
    <property type="match status" value="1"/>
</dbReference>
<comment type="caution">
    <text evidence="1">The sequence shown here is derived from an EMBL/GenBank/DDBJ whole genome shotgun (WGS) entry which is preliminary data.</text>
</comment>
<dbReference type="InterPro" id="IPR008962">
    <property type="entry name" value="PapD-like_sf"/>
</dbReference>
<dbReference type="EMBL" id="BMIG01000022">
    <property type="protein sequence ID" value="GGB13776.1"/>
    <property type="molecule type" value="Genomic_DNA"/>
</dbReference>
<evidence type="ECO:0000313" key="2">
    <source>
        <dbReference type="Proteomes" id="UP000620596"/>
    </source>
</evidence>
<evidence type="ECO:0008006" key="3">
    <source>
        <dbReference type="Google" id="ProtNLM"/>
    </source>
</evidence>
<reference evidence="1" key="1">
    <citation type="journal article" date="2014" name="Int. J. Syst. Evol. Microbiol.">
        <title>Complete genome sequence of Corynebacterium casei LMG S-19264T (=DSM 44701T), isolated from a smear-ripened cheese.</title>
        <authorList>
            <consortium name="US DOE Joint Genome Institute (JGI-PGF)"/>
            <person name="Walter F."/>
            <person name="Albersmeier A."/>
            <person name="Kalinowski J."/>
            <person name="Ruckert C."/>
        </authorList>
    </citation>
    <scope>NUCLEOTIDE SEQUENCE</scope>
    <source>
        <strain evidence="1">CGMCC 1.15322</strain>
    </source>
</reference>
<dbReference type="SUPFAM" id="SSF49354">
    <property type="entry name" value="PapD-like"/>
    <property type="match status" value="1"/>
</dbReference>
<keyword evidence="2" id="KW-1185">Reference proteome</keyword>
<gene>
    <name evidence="1" type="ORF">GCM10011496_38420</name>
</gene>
<dbReference type="InterPro" id="IPR013783">
    <property type="entry name" value="Ig-like_fold"/>
</dbReference>
<dbReference type="RefSeq" id="WP_188710210.1">
    <property type="nucleotide sequence ID" value="NZ_BMIG01000022.1"/>
</dbReference>
<dbReference type="AlphaFoldDB" id="A0A916SRU1"/>
<protein>
    <recommendedName>
        <fullName evidence="3">Pili assembly chaperone N-terminal domain-containing protein</fullName>
    </recommendedName>
</protein>
<dbReference type="Proteomes" id="UP000620596">
    <property type="component" value="Unassembled WGS sequence"/>
</dbReference>